<organism evidence="1 2">
    <name type="scientific">Rhabditophanes sp. KR3021</name>
    <dbReference type="NCBI Taxonomy" id="114890"/>
    <lineage>
        <taxon>Eukaryota</taxon>
        <taxon>Metazoa</taxon>
        <taxon>Ecdysozoa</taxon>
        <taxon>Nematoda</taxon>
        <taxon>Chromadorea</taxon>
        <taxon>Rhabditida</taxon>
        <taxon>Tylenchina</taxon>
        <taxon>Panagrolaimomorpha</taxon>
        <taxon>Strongyloidoidea</taxon>
        <taxon>Alloionematidae</taxon>
        <taxon>Rhabditophanes</taxon>
    </lineage>
</organism>
<protein>
    <submittedName>
        <fullName evidence="2">L-serine ammonia-lyase</fullName>
    </submittedName>
</protein>
<reference evidence="2" key="1">
    <citation type="submission" date="2016-11" db="UniProtKB">
        <authorList>
            <consortium name="WormBaseParasite"/>
        </authorList>
    </citation>
    <scope>IDENTIFICATION</scope>
    <source>
        <strain evidence="2">KR3021</strain>
    </source>
</reference>
<accession>A0AC35UCZ7</accession>
<evidence type="ECO:0000313" key="2">
    <source>
        <dbReference type="WBParaSite" id="RSKR_0000982400.1"/>
    </source>
</evidence>
<dbReference type="Proteomes" id="UP000095286">
    <property type="component" value="Unplaced"/>
</dbReference>
<sequence length="321" mass="35311">MEFNDILKAVERVEGYVTKTELRECSSINKMVNKEIYFKCENFQQTGSFKARGALNSIKKHLGSGFVKGVTTHSSGNHGFALAWAASLHNLPCIVVVPSNTPQYKKDIIVSHGAQIIEVENTLEARKNKCNEIAELKEFLIVDPHNDYDVMAGQGTLGYEILQQNPETEAILVATGGGGVSSGISKFVKHNNKNVKVFMVEPEGKELQKSIDAKARIVTENVPLVNTIADGIRVPIADKCFIEVLKNCESTVLTVNNMEIKNAMKIIFEHMKMIVEPTGAVCMAALFKYKDSFLKDIKNITILICGGNVAIESTDLTNTSN</sequence>
<evidence type="ECO:0000313" key="1">
    <source>
        <dbReference type="Proteomes" id="UP000095286"/>
    </source>
</evidence>
<proteinExistence type="predicted"/>
<dbReference type="WBParaSite" id="RSKR_0000982400.1">
    <property type="protein sequence ID" value="RSKR_0000982400.1"/>
    <property type="gene ID" value="RSKR_0000982400"/>
</dbReference>
<name>A0AC35UCZ7_9BILA</name>